<reference evidence="2" key="5">
    <citation type="submission" date="2022-05" db="EMBL/GenBank/DDBJ databases">
        <authorList>
            <person name="Alioto T."/>
            <person name="Alioto T."/>
            <person name="Gomez Garrido J."/>
        </authorList>
    </citation>
    <scope>NUCLEOTIDE SEQUENCE</scope>
    <source>
        <strain evidence="2">0</strain>
    </source>
</reference>
<evidence type="ECO:0000313" key="4">
    <source>
        <dbReference type="EMBL" id="PLP48540.1"/>
    </source>
</evidence>
<comment type="caution">
    <text evidence="3">The sequence shown here is derived from an EMBL/GenBank/DDBJ whole genome shotgun (WGS) entry which is preliminary data.</text>
</comment>
<proteinExistence type="predicted"/>
<evidence type="ECO:0000313" key="8">
    <source>
        <dbReference type="Proteomes" id="UP000234473"/>
    </source>
</evidence>
<evidence type="ECO:0000313" key="6">
    <source>
        <dbReference type="EMBL" id="SXF98465.1"/>
    </source>
</evidence>
<dbReference type="EMBL" id="PICB01000083">
    <property type="protein sequence ID" value="PLP48540.1"/>
    <property type="molecule type" value="Genomic_DNA"/>
</dbReference>
<reference evidence="5 9" key="3">
    <citation type="submission" date="2018-06" db="EMBL/GenBank/DDBJ databases">
        <authorList>
            <consortium name="Pathogen Informatics"/>
            <person name="Doyle S."/>
        </authorList>
    </citation>
    <scope>NUCLEOTIDE SEQUENCE [LARGE SCALE GENOMIC DNA]</scope>
    <source>
        <strain evidence="5 9">NCTC9177</strain>
    </source>
</reference>
<dbReference type="Proteomes" id="UP000234473">
    <property type="component" value="Unassembled WGS sequence"/>
</dbReference>
<dbReference type="EMBL" id="PIDP01000042">
    <property type="protein sequence ID" value="PLM97412.1"/>
    <property type="molecule type" value="Genomic_DNA"/>
</dbReference>
<dbReference type="Proteomes" id="UP000258928">
    <property type="component" value="Unassembled WGS sequence"/>
</dbReference>
<dbReference type="Proteomes" id="UP000234412">
    <property type="component" value="Unassembled WGS sequence"/>
</dbReference>
<dbReference type="Proteomes" id="UP000789617">
    <property type="component" value="Unassembled WGS sequence"/>
</dbReference>
<evidence type="ECO:0000313" key="3">
    <source>
        <dbReference type="EMBL" id="PLM97412.1"/>
    </source>
</evidence>
<reference evidence="6 10" key="4">
    <citation type="submission" date="2018-08" db="EMBL/GenBank/DDBJ databases">
        <authorList>
            <consortium name="Pathogen Informatics"/>
        </authorList>
    </citation>
    <scope>NUCLEOTIDE SEQUENCE [LARGE SCALE GENOMIC DNA]</scope>
    <source>
        <strain evidence="6 10">EuSCAPE_TR218</strain>
    </source>
</reference>
<evidence type="ECO:0000313" key="11">
    <source>
        <dbReference type="Proteomes" id="UP000789617"/>
    </source>
</evidence>
<keyword evidence="1" id="KW-0812">Transmembrane</keyword>
<dbReference type="AlphaFoldDB" id="A0A264C8R0"/>
<evidence type="ECO:0000256" key="1">
    <source>
        <dbReference type="SAM" id="Phobius"/>
    </source>
</evidence>
<dbReference type="EMBL" id="UGKR01000003">
    <property type="protein sequence ID" value="STS92732.1"/>
    <property type="molecule type" value="Genomic_DNA"/>
</dbReference>
<keyword evidence="11" id="KW-1185">Reference proteome</keyword>
<name>A0A264C8R0_KLEVA</name>
<gene>
    <name evidence="2" type="ORF">AN2335V1_3336</name>
    <name evidence="4" type="ORF">CWM98_03195</name>
    <name evidence="3" type="ORF">CWN47_02990</name>
    <name evidence="5" type="ORF">NCTC9177_06690</name>
    <name evidence="6" type="ORF">SAMEA3729809_04998</name>
</gene>
<reference evidence="7 8" key="2">
    <citation type="submission" date="2018-01" db="EMBL/GenBank/DDBJ databases">
        <title>Genomic study of Klebsiella pneumoniae.</title>
        <authorList>
            <person name="Yang Y."/>
            <person name="Bicalho R."/>
        </authorList>
    </citation>
    <scope>NUCLEOTIDE SEQUENCE [LARGE SCALE GENOMIC DNA]</scope>
    <source>
        <strain evidence="4 8">A5</strain>
        <strain evidence="3 7">A8</strain>
    </source>
</reference>
<evidence type="ECO:0000313" key="9">
    <source>
        <dbReference type="Proteomes" id="UP000254545"/>
    </source>
</evidence>
<dbReference type="EMBL" id="UKAS01000028">
    <property type="protein sequence ID" value="SXF98465.1"/>
    <property type="molecule type" value="Genomic_DNA"/>
</dbReference>
<dbReference type="Proteomes" id="UP000254545">
    <property type="component" value="Unassembled WGS sequence"/>
</dbReference>
<feature type="transmembrane region" description="Helical" evidence="1">
    <location>
        <begin position="12"/>
        <end position="32"/>
    </location>
</feature>
<evidence type="ECO:0000313" key="2">
    <source>
        <dbReference type="EMBL" id="CAH6140203.1"/>
    </source>
</evidence>
<organism evidence="3 7">
    <name type="scientific">Klebsiella variicola</name>
    <dbReference type="NCBI Taxonomy" id="244366"/>
    <lineage>
        <taxon>Bacteria</taxon>
        <taxon>Pseudomonadati</taxon>
        <taxon>Pseudomonadota</taxon>
        <taxon>Gammaproteobacteria</taxon>
        <taxon>Enterobacterales</taxon>
        <taxon>Enterobacteriaceae</taxon>
        <taxon>Klebsiella/Raoultella group</taxon>
        <taxon>Klebsiella</taxon>
        <taxon>Klebsiella pneumoniae complex</taxon>
    </lineage>
</organism>
<evidence type="ECO:0000313" key="5">
    <source>
        <dbReference type="EMBL" id="STS92732.1"/>
    </source>
</evidence>
<evidence type="ECO:0000313" key="7">
    <source>
        <dbReference type="Proteomes" id="UP000234412"/>
    </source>
</evidence>
<accession>A0A264C8R0</accession>
<keyword evidence="1" id="KW-1133">Transmembrane helix</keyword>
<keyword evidence="1" id="KW-0472">Membrane</keyword>
<protein>
    <submittedName>
        <fullName evidence="3">Uncharacterized protein</fullName>
    </submittedName>
</protein>
<sequence>MFTSVFMASGATRATIAGVLLVALWLATWWAVALP</sequence>
<evidence type="ECO:0000313" key="10">
    <source>
        <dbReference type="Proteomes" id="UP000258928"/>
    </source>
</evidence>
<dbReference type="EMBL" id="CAJOXS020000002">
    <property type="protein sequence ID" value="CAH6140203.1"/>
    <property type="molecule type" value="Genomic_DNA"/>
</dbReference>
<reference evidence="7 8" key="1">
    <citation type="submission" date="2017-11" db="EMBL/GenBank/DDBJ databases">
        <authorList>
            <person name="Han C.G."/>
        </authorList>
    </citation>
    <scope>NUCLEOTIDE SEQUENCE [LARGE SCALE GENOMIC DNA]</scope>
    <source>
        <strain evidence="4 8">A5</strain>
        <strain evidence="3 7">A8</strain>
    </source>
</reference>